<dbReference type="SUPFAM" id="SSF57716">
    <property type="entry name" value="Glucocorticoid receptor-like (DNA-binding domain)"/>
    <property type="match status" value="1"/>
</dbReference>
<evidence type="ECO:0000256" key="3">
    <source>
        <dbReference type="ARBA" id="ARBA00022833"/>
    </source>
</evidence>
<evidence type="ECO:0000256" key="4">
    <source>
        <dbReference type="ARBA" id="ARBA00023015"/>
    </source>
</evidence>
<keyword evidence="1" id="KW-0479">Metal-binding</keyword>
<sequence>MLDHTEKIFDSEAMKSKLTSKYATEEISSSSSSDGGGGISNEKKSCAICGTSKTPLWRSGPTGPKSLCNACGIRNKKKKSPVIRSRSEVRKKKNRTRNPELGDSLKKRLVELGREVMMQRSAAGENNQRRMKLGEEEQAAVLLMALSYASSVYA</sequence>
<dbReference type="PROSITE" id="PS50114">
    <property type="entry name" value="GATA_ZN_FINGER_2"/>
    <property type="match status" value="1"/>
</dbReference>
<dbReference type="Gene3D" id="3.30.50.10">
    <property type="entry name" value="Erythroid Transcription Factor GATA-1, subunit A"/>
    <property type="match status" value="1"/>
</dbReference>
<reference evidence="12 13" key="1">
    <citation type="submission" date="2020-02" db="EMBL/GenBank/DDBJ databases">
        <authorList>
            <person name="Ma Q."/>
            <person name="Huang Y."/>
            <person name="Song X."/>
            <person name="Pei D."/>
        </authorList>
    </citation>
    <scope>NUCLEOTIDE SEQUENCE [LARGE SCALE GENOMIC DNA]</scope>
    <source>
        <strain evidence="12">Sxm20200214</strain>
        <tissue evidence="12">Leaf</tissue>
    </source>
</reference>
<dbReference type="GO" id="GO:0008270">
    <property type="term" value="F:zinc ion binding"/>
    <property type="evidence" value="ECO:0007669"/>
    <property type="project" value="UniProtKB-KW"/>
</dbReference>
<dbReference type="CDD" id="cd00202">
    <property type="entry name" value="ZnF_GATA"/>
    <property type="match status" value="1"/>
</dbReference>
<keyword evidence="6" id="KW-0804">Transcription</keyword>
<keyword evidence="13" id="KW-1185">Reference proteome</keyword>
<evidence type="ECO:0000256" key="6">
    <source>
        <dbReference type="ARBA" id="ARBA00023163"/>
    </source>
</evidence>
<dbReference type="PROSITE" id="PS00344">
    <property type="entry name" value="GATA_ZN_FINGER_1"/>
    <property type="match status" value="1"/>
</dbReference>
<evidence type="ECO:0000256" key="5">
    <source>
        <dbReference type="ARBA" id="ARBA00023125"/>
    </source>
</evidence>
<comment type="caution">
    <text evidence="12">The sequence shown here is derived from an EMBL/GenBank/DDBJ whole genome shotgun (WGS) entry which is preliminary data.</text>
</comment>
<evidence type="ECO:0000256" key="7">
    <source>
        <dbReference type="ARBA" id="ARBA00024019"/>
    </source>
</evidence>
<evidence type="ECO:0000313" key="13">
    <source>
        <dbReference type="Proteomes" id="UP000886595"/>
    </source>
</evidence>
<dbReference type="Pfam" id="PF00320">
    <property type="entry name" value="GATA"/>
    <property type="match status" value="1"/>
</dbReference>
<evidence type="ECO:0000256" key="10">
    <source>
        <dbReference type="SAM" id="MobiDB-lite"/>
    </source>
</evidence>
<feature type="domain" description="GATA-type" evidence="11">
    <location>
        <begin position="40"/>
        <end position="76"/>
    </location>
</feature>
<keyword evidence="3" id="KW-0862">Zinc</keyword>
<keyword evidence="2 9" id="KW-0863">Zinc-finger</keyword>
<organism evidence="12 13">
    <name type="scientific">Brassica carinata</name>
    <name type="common">Ethiopian mustard</name>
    <name type="synonym">Abyssinian cabbage</name>
    <dbReference type="NCBI Taxonomy" id="52824"/>
    <lineage>
        <taxon>Eukaryota</taxon>
        <taxon>Viridiplantae</taxon>
        <taxon>Streptophyta</taxon>
        <taxon>Embryophyta</taxon>
        <taxon>Tracheophyta</taxon>
        <taxon>Spermatophyta</taxon>
        <taxon>Magnoliopsida</taxon>
        <taxon>eudicotyledons</taxon>
        <taxon>Gunneridae</taxon>
        <taxon>Pentapetalae</taxon>
        <taxon>rosids</taxon>
        <taxon>malvids</taxon>
        <taxon>Brassicales</taxon>
        <taxon>Brassicaceae</taxon>
        <taxon>Brassiceae</taxon>
        <taxon>Brassica</taxon>
    </lineage>
</organism>
<protein>
    <recommendedName>
        <fullName evidence="11">GATA-type domain-containing protein</fullName>
    </recommendedName>
</protein>
<dbReference type="AlphaFoldDB" id="A0A8X7QTL1"/>
<dbReference type="PANTHER" id="PTHR47172:SF1">
    <property type="entry name" value="GATA TRANSCRIPTION FACTOR 15"/>
    <property type="match status" value="1"/>
</dbReference>
<comment type="similarity">
    <text evidence="7">Belongs to the type IV zinc-finger family. Class B subfamily.</text>
</comment>
<accession>A0A8X7QTL1</accession>
<evidence type="ECO:0000256" key="8">
    <source>
        <dbReference type="ARBA" id="ARBA00037539"/>
    </source>
</evidence>
<dbReference type="EMBL" id="JAAMPC010000013">
    <property type="protein sequence ID" value="KAG2273468.1"/>
    <property type="molecule type" value="Genomic_DNA"/>
</dbReference>
<feature type="region of interest" description="Disordered" evidence="10">
    <location>
        <begin position="20"/>
        <end position="44"/>
    </location>
</feature>
<feature type="region of interest" description="Disordered" evidence="10">
    <location>
        <begin position="76"/>
        <end position="105"/>
    </location>
</feature>
<evidence type="ECO:0000256" key="2">
    <source>
        <dbReference type="ARBA" id="ARBA00022771"/>
    </source>
</evidence>
<gene>
    <name evidence="12" type="ORF">Bca52824_068023</name>
</gene>
<proteinExistence type="inferred from homology"/>
<dbReference type="PANTHER" id="PTHR47172">
    <property type="entry name" value="OS01G0976800 PROTEIN"/>
    <property type="match status" value="1"/>
</dbReference>
<evidence type="ECO:0000256" key="9">
    <source>
        <dbReference type="PROSITE-ProRule" id="PRU00094"/>
    </source>
</evidence>
<dbReference type="InterPro" id="IPR013088">
    <property type="entry name" value="Znf_NHR/GATA"/>
</dbReference>
<evidence type="ECO:0000259" key="11">
    <source>
        <dbReference type="PROSITE" id="PS50114"/>
    </source>
</evidence>
<name>A0A8X7QTL1_BRACI</name>
<dbReference type="GO" id="GO:0043565">
    <property type="term" value="F:sequence-specific DNA binding"/>
    <property type="evidence" value="ECO:0007669"/>
    <property type="project" value="InterPro"/>
</dbReference>
<dbReference type="OrthoDB" id="2162994at2759"/>
<dbReference type="Proteomes" id="UP000886595">
    <property type="component" value="Unassembled WGS sequence"/>
</dbReference>
<dbReference type="SMART" id="SM00401">
    <property type="entry name" value="ZnF_GATA"/>
    <property type="match status" value="1"/>
</dbReference>
<comment type="function">
    <text evidence="8">Transcriptional regulator that specifically binds 5'-GATA-3' or 5'-GAT-3' motifs within gene promoters.</text>
</comment>
<evidence type="ECO:0000313" key="12">
    <source>
        <dbReference type="EMBL" id="KAG2273468.1"/>
    </source>
</evidence>
<dbReference type="GO" id="GO:0006355">
    <property type="term" value="P:regulation of DNA-templated transcription"/>
    <property type="evidence" value="ECO:0007669"/>
    <property type="project" value="InterPro"/>
</dbReference>
<evidence type="ECO:0000256" key="1">
    <source>
        <dbReference type="ARBA" id="ARBA00022723"/>
    </source>
</evidence>
<keyword evidence="4" id="KW-0805">Transcription regulation</keyword>
<dbReference type="InterPro" id="IPR000679">
    <property type="entry name" value="Znf_GATA"/>
</dbReference>
<keyword evidence="5" id="KW-0238">DNA-binding</keyword>